<proteinExistence type="predicted"/>
<keyword evidence="1" id="KW-0812">Transmembrane</keyword>
<protein>
    <recommendedName>
        <fullName evidence="4">Helix-turn-helix domain-containing protein</fullName>
    </recommendedName>
</protein>
<gene>
    <name evidence="2" type="ORF">COU20_02225</name>
</gene>
<dbReference type="Proteomes" id="UP000231379">
    <property type="component" value="Unassembled WGS sequence"/>
</dbReference>
<evidence type="ECO:0000313" key="2">
    <source>
        <dbReference type="EMBL" id="PIR82430.1"/>
    </source>
</evidence>
<organism evidence="2 3">
    <name type="scientific">Candidatus Kaiserbacteria bacterium CG10_big_fil_rev_8_21_14_0_10_59_10</name>
    <dbReference type="NCBI Taxonomy" id="1974612"/>
    <lineage>
        <taxon>Bacteria</taxon>
        <taxon>Candidatus Kaiseribacteriota</taxon>
    </lineage>
</organism>
<evidence type="ECO:0000256" key="1">
    <source>
        <dbReference type="SAM" id="Phobius"/>
    </source>
</evidence>
<accession>A0A2H0U7V6</accession>
<feature type="transmembrane region" description="Helical" evidence="1">
    <location>
        <begin position="252"/>
        <end position="274"/>
    </location>
</feature>
<dbReference type="AlphaFoldDB" id="A0A2H0U7V6"/>
<dbReference type="EMBL" id="PFBM01000014">
    <property type="protein sequence ID" value="PIR82430.1"/>
    <property type="molecule type" value="Genomic_DNA"/>
</dbReference>
<keyword evidence="1" id="KW-0472">Membrane</keyword>
<evidence type="ECO:0000313" key="3">
    <source>
        <dbReference type="Proteomes" id="UP000231379"/>
    </source>
</evidence>
<keyword evidence="1" id="KW-1133">Transmembrane helix</keyword>
<comment type="caution">
    <text evidence="2">The sequence shown here is derived from an EMBL/GenBank/DDBJ whole genome shotgun (WGS) entry which is preliminary data.</text>
</comment>
<sequence length="319" mass="34946">MTDTVVFEGAEYISSRRAAQLTGYAQDYIGQLARAGKIDARRIGGLWYVGKDSIEKHHAGEIERDRVLQSRPQVRFEKPQVESVVSFEGRSYISANRAAELCGYNPDYVGQLARSGTIMARQIGTRWYVDLEQLRAHKAEKDALLARVQAESVGLVRTMQPSTGGDPIGSAIPAGGVHYSYHTVEHVALPILNKVKGGEITRENKPYVEDELIQRIPIRVLHRSVAGGDTVPLVAVERGGDAAARTIRKKGLGWVLAGSLSALVITVYVALVAFPQNPTFAVRVSGVMQQASVVSAVLSESVAAERVRQYFSKSLEYRR</sequence>
<evidence type="ECO:0008006" key="4">
    <source>
        <dbReference type="Google" id="ProtNLM"/>
    </source>
</evidence>
<name>A0A2H0U7V6_9BACT</name>
<reference evidence="3" key="1">
    <citation type="submission" date="2017-09" db="EMBL/GenBank/DDBJ databases">
        <title>Depth-based differentiation of microbial function through sediment-hosted aquifers and enrichment of novel symbionts in the deep terrestrial subsurface.</title>
        <authorList>
            <person name="Probst A.J."/>
            <person name="Ladd B."/>
            <person name="Jarett J.K."/>
            <person name="Geller-Mcgrath D.E."/>
            <person name="Sieber C.M.K."/>
            <person name="Emerson J.B."/>
            <person name="Anantharaman K."/>
            <person name="Thomas B.C."/>
            <person name="Malmstrom R."/>
            <person name="Stieglmeier M."/>
            <person name="Klingl A."/>
            <person name="Woyke T."/>
            <person name="Ryan C.M."/>
            <person name="Banfield J.F."/>
        </authorList>
    </citation>
    <scope>NUCLEOTIDE SEQUENCE [LARGE SCALE GENOMIC DNA]</scope>
</reference>